<keyword evidence="3" id="KW-1185">Reference proteome</keyword>
<name>A0A9D4BIN9_DREPO</name>
<organism evidence="2 3">
    <name type="scientific">Dreissena polymorpha</name>
    <name type="common">Zebra mussel</name>
    <name type="synonym">Mytilus polymorpha</name>
    <dbReference type="NCBI Taxonomy" id="45954"/>
    <lineage>
        <taxon>Eukaryota</taxon>
        <taxon>Metazoa</taxon>
        <taxon>Spiralia</taxon>
        <taxon>Lophotrochozoa</taxon>
        <taxon>Mollusca</taxon>
        <taxon>Bivalvia</taxon>
        <taxon>Autobranchia</taxon>
        <taxon>Heteroconchia</taxon>
        <taxon>Euheterodonta</taxon>
        <taxon>Imparidentia</taxon>
        <taxon>Neoheterodontei</taxon>
        <taxon>Myida</taxon>
        <taxon>Dreissenoidea</taxon>
        <taxon>Dreissenidae</taxon>
        <taxon>Dreissena</taxon>
    </lineage>
</organism>
<dbReference type="EMBL" id="JAIWYP010000016">
    <property type="protein sequence ID" value="KAH3694853.1"/>
    <property type="molecule type" value="Genomic_DNA"/>
</dbReference>
<dbReference type="Gene3D" id="2.70.170.10">
    <property type="entry name" value="Neurotransmitter-gated ion-channel ligand-binding domain"/>
    <property type="match status" value="1"/>
</dbReference>
<dbReference type="Pfam" id="PF02931">
    <property type="entry name" value="Neur_chan_LBD"/>
    <property type="match status" value="1"/>
</dbReference>
<comment type="caution">
    <text evidence="2">The sequence shown here is derived from an EMBL/GenBank/DDBJ whole genome shotgun (WGS) entry which is preliminary data.</text>
</comment>
<feature type="domain" description="Neurotransmitter-gated ion-channel ligand-binding" evidence="1">
    <location>
        <begin position="4"/>
        <end position="102"/>
    </location>
</feature>
<reference evidence="2" key="2">
    <citation type="submission" date="2020-11" db="EMBL/GenBank/DDBJ databases">
        <authorList>
            <person name="McCartney M.A."/>
            <person name="Auch B."/>
            <person name="Kono T."/>
            <person name="Mallez S."/>
            <person name="Becker A."/>
            <person name="Gohl D.M."/>
            <person name="Silverstein K.A.T."/>
            <person name="Koren S."/>
            <person name="Bechman K.B."/>
            <person name="Herman A."/>
            <person name="Abrahante J.E."/>
            <person name="Garbe J."/>
        </authorList>
    </citation>
    <scope>NUCLEOTIDE SEQUENCE</scope>
    <source>
        <strain evidence="2">Duluth1</strain>
        <tissue evidence="2">Whole animal</tissue>
    </source>
</reference>
<evidence type="ECO:0000313" key="3">
    <source>
        <dbReference type="Proteomes" id="UP000828390"/>
    </source>
</evidence>
<dbReference type="SUPFAM" id="SSF63712">
    <property type="entry name" value="Nicotinic receptor ligand binding domain-like"/>
    <property type="match status" value="1"/>
</dbReference>
<dbReference type="InterPro" id="IPR036734">
    <property type="entry name" value="Neur_chan_lig-bd_sf"/>
</dbReference>
<evidence type="ECO:0000313" key="2">
    <source>
        <dbReference type="EMBL" id="KAH3694853.1"/>
    </source>
</evidence>
<dbReference type="GO" id="GO:0005230">
    <property type="term" value="F:extracellular ligand-gated monoatomic ion channel activity"/>
    <property type="evidence" value="ECO:0007669"/>
    <property type="project" value="InterPro"/>
</dbReference>
<dbReference type="GO" id="GO:0016020">
    <property type="term" value="C:membrane"/>
    <property type="evidence" value="ECO:0007669"/>
    <property type="project" value="InterPro"/>
</dbReference>
<protein>
    <recommendedName>
        <fullName evidence="1">Neurotransmitter-gated ion-channel ligand-binding domain-containing protein</fullName>
    </recommendedName>
</protein>
<dbReference type="CDD" id="cd18989">
    <property type="entry name" value="LGIC_ECD_cation"/>
    <property type="match status" value="1"/>
</dbReference>
<dbReference type="AlphaFoldDB" id="A0A9D4BIN9"/>
<dbReference type="InterPro" id="IPR006202">
    <property type="entry name" value="Neur_chan_lig-bd"/>
</dbReference>
<dbReference type="Proteomes" id="UP000828390">
    <property type="component" value="Unassembled WGS sequence"/>
</dbReference>
<proteinExistence type="predicted"/>
<gene>
    <name evidence="2" type="ORF">DPMN_082294</name>
</gene>
<sequence>MMDQSVPTIVHVFLLIYIIYDVDELMQTLKVSASLRLTWLDENLVCNPIDYGGIRTGVYPQNSVWKPDISLKNSVDDFKTLGDPSLNVIVTFEGLVTWEPYQVCRN</sequence>
<accession>A0A9D4BIN9</accession>
<evidence type="ECO:0000259" key="1">
    <source>
        <dbReference type="Pfam" id="PF02931"/>
    </source>
</evidence>
<reference evidence="2" key="1">
    <citation type="journal article" date="2019" name="bioRxiv">
        <title>The Genome of the Zebra Mussel, Dreissena polymorpha: A Resource for Invasive Species Research.</title>
        <authorList>
            <person name="McCartney M.A."/>
            <person name="Auch B."/>
            <person name="Kono T."/>
            <person name="Mallez S."/>
            <person name="Zhang Y."/>
            <person name="Obille A."/>
            <person name="Becker A."/>
            <person name="Abrahante J.E."/>
            <person name="Garbe J."/>
            <person name="Badalamenti J.P."/>
            <person name="Herman A."/>
            <person name="Mangelson H."/>
            <person name="Liachko I."/>
            <person name="Sullivan S."/>
            <person name="Sone E.D."/>
            <person name="Koren S."/>
            <person name="Silverstein K.A.T."/>
            <person name="Beckman K.B."/>
            <person name="Gohl D.M."/>
        </authorList>
    </citation>
    <scope>NUCLEOTIDE SEQUENCE</scope>
    <source>
        <strain evidence="2">Duluth1</strain>
        <tissue evidence="2">Whole animal</tissue>
    </source>
</reference>